<feature type="region of interest" description="Disordered" evidence="3">
    <location>
        <begin position="1"/>
        <end position="30"/>
    </location>
</feature>
<evidence type="ECO:0000313" key="7">
    <source>
        <dbReference type="Proteomes" id="UP001604336"/>
    </source>
</evidence>
<evidence type="ECO:0000256" key="2">
    <source>
        <dbReference type="ARBA" id="ARBA00081001"/>
    </source>
</evidence>
<evidence type="ECO:0000256" key="3">
    <source>
        <dbReference type="SAM" id="MobiDB-lite"/>
    </source>
</evidence>
<comment type="caution">
    <text evidence="6">The sequence shown here is derived from an EMBL/GenBank/DDBJ whole genome shotgun (WGS) entry which is preliminary data.</text>
</comment>
<evidence type="ECO:0000313" key="6">
    <source>
        <dbReference type="EMBL" id="KAL2504970.1"/>
    </source>
</evidence>
<dbReference type="AlphaFoldDB" id="A0ABD1SWZ4"/>
<feature type="compositionally biased region" description="Basic and acidic residues" evidence="3">
    <location>
        <begin position="522"/>
        <end position="536"/>
    </location>
</feature>
<dbReference type="Pfam" id="PF22675">
    <property type="entry name" value="KH-I_KHDC4-BBP"/>
    <property type="match status" value="1"/>
</dbReference>
<dbReference type="Proteomes" id="UP001604336">
    <property type="component" value="Unassembled WGS sequence"/>
</dbReference>
<evidence type="ECO:0000259" key="5">
    <source>
        <dbReference type="Pfam" id="PF23469"/>
    </source>
</evidence>
<evidence type="ECO:0000256" key="1">
    <source>
        <dbReference type="ARBA" id="ARBA00070402"/>
    </source>
</evidence>
<feature type="compositionally biased region" description="Pro residues" evidence="3">
    <location>
        <begin position="503"/>
        <end position="515"/>
    </location>
</feature>
<dbReference type="Pfam" id="PF23469">
    <property type="entry name" value="KH_12"/>
    <property type="match status" value="1"/>
</dbReference>
<dbReference type="InterPro" id="IPR031121">
    <property type="entry name" value="RIK/BLOM7"/>
</dbReference>
<dbReference type="PANTHER" id="PTHR15744:SF0">
    <property type="entry name" value="KH HOMOLOGY DOMAIN-CONTAINING PROTEIN 4"/>
    <property type="match status" value="1"/>
</dbReference>
<dbReference type="EMBL" id="JBFOLK010000006">
    <property type="protein sequence ID" value="KAL2504970.1"/>
    <property type="molecule type" value="Genomic_DNA"/>
</dbReference>
<dbReference type="SUPFAM" id="SSF54791">
    <property type="entry name" value="Eukaryotic type KH-domain (KH-domain type I)"/>
    <property type="match status" value="1"/>
</dbReference>
<feature type="region of interest" description="Disordered" evidence="3">
    <location>
        <begin position="411"/>
        <end position="470"/>
    </location>
</feature>
<accession>A0ABD1SWZ4</accession>
<feature type="domain" description="ATP-dependent RNA helicase PRP5/DDX46/KHDC4 KH" evidence="5">
    <location>
        <begin position="110"/>
        <end position="199"/>
    </location>
</feature>
<dbReference type="FunFam" id="3.30.1370.10:FF:000037">
    <property type="entry name" value="KH domain protein"/>
    <property type="match status" value="1"/>
</dbReference>
<gene>
    <name evidence="6" type="ORF">Adt_20591</name>
</gene>
<reference evidence="7" key="1">
    <citation type="submission" date="2024-07" db="EMBL/GenBank/DDBJ databases">
        <title>Two chromosome-level genome assemblies of Korean endemic species Abeliophyllum distichum and Forsythia ovata (Oleaceae).</title>
        <authorList>
            <person name="Jang H."/>
        </authorList>
    </citation>
    <scope>NUCLEOTIDE SEQUENCE [LARGE SCALE GENOMIC DNA]</scope>
</reference>
<organism evidence="6 7">
    <name type="scientific">Abeliophyllum distichum</name>
    <dbReference type="NCBI Taxonomy" id="126358"/>
    <lineage>
        <taxon>Eukaryota</taxon>
        <taxon>Viridiplantae</taxon>
        <taxon>Streptophyta</taxon>
        <taxon>Embryophyta</taxon>
        <taxon>Tracheophyta</taxon>
        <taxon>Spermatophyta</taxon>
        <taxon>Magnoliopsida</taxon>
        <taxon>eudicotyledons</taxon>
        <taxon>Gunneridae</taxon>
        <taxon>Pentapetalae</taxon>
        <taxon>asterids</taxon>
        <taxon>lamiids</taxon>
        <taxon>Lamiales</taxon>
        <taxon>Oleaceae</taxon>
        <taxon>Forsythieae</taxon>
        <taxon>Abeliophyllum</taxon>
    </lineage>
</organism>
<proteinExistence type="predicted"/>
<feature type="compositionally biased region" description="Polar residues" evidence="3">
    <location>
        <begin position="455"/>
        <end position="467"/>
    </location>
</feature>
<dbReference type="PANTHER" id="PTHR15744">
    <property type="entry name" value="BLOM7"/>
    <property type="match status" value="1"/>
</dbReference>
<dbReference type="InterPro" id="IPR055256">
    <property type="entry name" value="KH_1_KHDC4/BBP-like"/>
</dbReference>
<feature type="compositionally biased region" description="Acidic residues" evidence="3">
    <location>
        <begin position="550"/>
        <end position="559"/>
    </location>
</feature>
<name>A0ABD1SWZ4_9LAMI</name>
<dbReference type="InterPro" id="IPR056149">
    <property type="entry name" value="PRP5/DDX46/KHDC4_KH"/>
</dbReference>
<evidence type="ECO:0000259" key="4">
    <source>
        <dbReference type="Pfam" id="PF22675"/>
    </source>
</evidence>
<dbReference type="InterPro" id="IPR036612">
    <property type="entry name" value="KH_dom_type_1_sf"/>
</dbReference>
<keyword evidence="7" id="KW-1185">Reference proteome</keyword>
<feature type="domain" description="KHDC4/BBP-like KH-domain type I" evidence="4">
    <location>
        <begin position="219"/>
        <end position="294"/>
    </location>
</feature>
<sequence>MTEDNCHRVSSSKSTDFSTTKQRKKRKWDQPDESLVSAGVALPGILPVANPGSLARINLPVVSPVSGASIINSLSTTGASLPQVLQVPLQQHAAAIVQKFVQPKIQDELIAREIVINDADSAVRYKLTKRQTQEEIQKCTGAIVITRGKYRPPNAPPDGERPLYLHISAGAHLETTAERIKVVDHAASMVEEILNQGSVNNGVKVNPLFTACVFLGFEADPSLNIASRIRGPNDQYVNHIMSETGATVLLRGRGSGNSENALGEEAQQPLHLLLSSNDPINLERAKLLAGNLLDTISAECGASRTSSCKVYVAVPPPPQLLGEVQNSGNESVKEQAASGLTSSGGLTDDVSHGAGLQSMGLSDPGMPQPSPVCHPHSSLIGGTSYIGYEGIYPQATPLQQVALALRQSTSPVTATVGPATTATSAKSPTMVGPSKEKRPPQRRKFQELSTAAKAPTTSHQNKLQGSEFQMPRELTSHVGARDVPIMPAPRKLIQPSPDVILPPPPKSMPPPPPPSKFNSTPKVHENNMLHKSKPEPIPDTLIKLMEYGDDDDELEETIEEPSKSLSNAHAAPKPFWAV</sequence>
<feature type="compositionally biased region" description="Low complexity" evidence="3">
    <location>
        <begin position="11"/>
        <end position="20"/>
    </location>
</feature>
<protein>
    <recommendedName>
        <fullName evidence="1">Protein RIK</fullName>
    </recommendedName>
    <alternativeName>
        <fullName evidence="2">Rough sheath 2-interacting KH domain protein</fullName>
    </alternativeName>
</protein>
<dbReference type="Gene3D" id="3.30.1370.10">
    <property type="entry name" value="K Homology domain, type 1"/>
    <property type="match status" value="1"/>
</dbReference>
<feature type="compositionally biased region" description="Low complexity" evidence="3">
    <location>
        <begin position="411"/>
        <end position="429"/>
    </location>
</feature>
<feature type="region of interest" description="Disordered" evidence="3">
    <location>
        <begin position="503"/>
        <end position="538"/>
    </location>
</feature>
<feature type="region of interest" description="Disordered" evidence="3">
    <location>
        <begin position="321"/>
        <end position="376"/>
    </location>
</feature>
<feature type="region of interest" description="Disordered" evidence="3">
    <location>
        <begin position="550"/>
        <end position="578"/>
    </location>
</feature>